<evidence type="ECO:0000313" key="2">
    <source>
        <dbReference type="Proteomes" id="UP001202289"/>
    </source>
</evidence>
<comment type="caution">
    <text evidence="1">The sequence shown here is derived from an EMBL/GenBank/DDBJ whole genome shotgun (WGS) entry which is preliminary data.</text>
</comment>
<keyword evidence="2" id="KW-1185">Reference proteome</keyword>
<name>A0ACC6A0R1_9BACI</name>
<evidence type="ECO:0000313" key="1">
    <source>
        <dbReference type="EMBL" id="MCM3734486.1"/>
    </source>
</evidence>
<reference evidence="1" key="1">
    <citation type="submission" date="2022-05" db="EMBL/GenBank/DDBJ databases">
        <title>Comparative Genomics of Spacecraft Associated Microbes.</title>
        <authorList>
            <person name="Tran M.T."/>
            <person name="Wright A."/>
            <person name="Seuylemezian A."/>
            <person name="Eisen J."/>
            <person name="Coil D."/>
        </authorList>
    </citation>
    <scope>NUCLEOTIDE SEQUENCE</scope>
    <source>
        <strain evidence="1">FAIRING 10M-2.2</strain>
    </source>
</reference>
<gene>
    <name evidence="1" type="ORF">M3215_01190</name>
</gene>
<accession>A0ACC6A0R1</accession>
<organism evidence="1 2">
    <name type="scientific">Bacillus cytotoxicus</name>
    <dbReference type="NCBI Taxonomy" id="580165"/>
    <lineage>
        <taxon>Bacteria</taxon>
        <taxon>Bacillati</taxon>
        <taxon>Bacillota</taxon>
        <taxon>Bacilli</taxon>
        <taxon>Bacillales</taxon>
        <taxon>Bacillaceae</taxon>
        <taxon>Bacillus</taxon>
        <taxon>Bacillus cereus group</taxon>
    </lineage>
</organism>
<sequence length="112" mass="12521">MLLVCLSISLVLDIYNMLIKAGGPTTVDYIVQAVLAVVIVVDTSGGNELRSAQGDSFCCYIHVGFCRGVFKSCRSADIFQKAPIYDEKQSIYFKKRRYMMKSSRYISKSADI</sequence>
<protein>
    <submittedName>
        <fullName evidence="1">Uncharacterized protein</fullName>
    </submittedName>
</protein>
<dbReference type="EMBL" id="JAMBOP010000001">
    <property type="protein sequence ID" value="MCM3734486.1"/>
    <property type="molecule type" value="Genomic_DNA"/>
</dbReference>
<dbReference type="Proteomes" id="UP001202289">
    <property type="component" value="Unassembled WGS sequence"/>
</dbReference>
<proteinExistence type="predicted"/>